<accession>A0A540R5E9</accession>
<evidence type="ECO:0000256" key="8">
    <source>
        <dbReference type="ARBA" id="ARBA00031155"/>
    </source>
</evidence>
<evidence type="ECO:0000313" key="10">
    <source>
        <dbReference type="EMBL" id="TQE42926.1"/>
    </source>
</evidence>
<keyword evidence="11" id="KW-1185">Reference proteome</keyword>
<reference evidence="10 11" key="1">
    <citation type="submission" date="2019-06" db="EMBL/GenBank/DDBJ databases">
        <title>Draft genome of C. phoceense Strain 272.</title>
        <authorList>
            <person name="Pacheco L.G.C."/>
            <person name="Barberis C.M."/>
            <person name="Almuzara M.N."/>
            <person name="Traglia G.M."/>
            <person name="Santos C.S."/>
            <person name="Rocha D.J.P.G."/>
            <person name="Aguiar E.R.G.R."/>
            <person name="Vay C.A."/>
        </authorList>
    </citation>
    <scope>NUCLEOTIDE SEQUENCE [LARGE SCALE GENOMIC DNA]</scope>
    <source>
        <strain evidence="10 11">272</strain>
    </source>
</reference>
<keyword evidence="7 10" id="KW-0503">Monooxygenase</keyword>
<comment type="similarity">
    <text evidence="2">Belongs to the nitronate monooxygenase family. NMO class I subfamily.</text>
</comment>
<sequence length="329" mass="34930">MSTRVIDSFPSPVIVAPMAGGPTTPALVRAADAAGSFSALALGTSPMNVVAQQLDAMEGARFGLNLFHPQPPLTKDLWAAAQTISDEEGVVLDHVDYTFGWHEKLALALAHDNRPAVIWSMFGTFSDEEIQRIHEAGIEAWTTVTTAADALVAARRGVDVLCVQGADAGGHRGTWTIEEEPDWRPLRELVADVHAALEAEGFAIPLIAAGGLRDHADVEEALGWPGVAKVSCGSAFLLAEEAGTSESNRELIASGGETVSTRALSGRYARGLATDYTRTHPDMAPIYPHLSPLLKTRRAQKDPAVAYCLVGVEPERLGGGSVAEILQRL</sequence>
<proteinExistence type="inferred from homology"/>
<comment type="caution">
    <text evidence="10">The sequence shown here is derived from an EMBL/GenBank/DDBJ whole genome shotgun (WGS) entry which is preliminary data.</text>
</comment>
<evidence type="ECO:0000256" key="2">
    <source>
        <dbReference type="ARBA" id="ARBA00009881"/>
    </source>
</evidence>
<dbReference type="InterPro" id="IPR004136">
    <property type="entry name" value="NMO"/>
</dbReference>
<keyword evidence="4" id="KW-0285">Flavoprotein</keyword>
<dbReference type="PANTHER" id="PTHR42747">
    <property type="entry name" value="NITRONATE MONOOXYGENASE-RELATED"/>
    <property type="match status" value="1"/>
</dbReference>
<keyword evidence="3" id="KW-0216">Detoxification</keyword>
<dbReference type="GO" id="GO:0009636">
    <property type="term" value="P:response to toxic substance"/>
    <property type="evidence" value="ECO:0007669"/>
    <property type="project" value="UniProtKB-KW"/>
</dbReference>
<dbReference type="Gene3D" id="3.20.20.70">
    <property type="entry name" value="Aldolase class I"/>
    <property type="match status" value="1"/>
</dbReference>
<dbReference type="STRING" id="1686286.GCA_900092335_01178"/>
<dbReference type="PANTHER" id="PTHR42747:SF3">
    <property type="entry name" value="NITRONATE MONOOXYGENASE-RELATED"/>
    <property type="match status" value="1"/>
</dbReference>
<evidence type="ECO:0000256" key="7">
    <source>
        <dbReference type="ARBA" id="ARBA00023033"/>
    </source>
</evidence>
<protein>
    <recommendedName>
        <fullName evidence="8">Propionate 3-nitronate monooxygenase</fullName>
    </recommendedName>
</protein>
<evidence type="ECO:0000256" key="9">
    <source>
        <dbReference type="ARBA" id="ARBA00049401"/>
    </source>
</evidence>
<evidence type="ECO:0000256" key="5">
    <source>
        <dbReference type="ARBA" id="ARBA00022643"/>
    </source>
</evidence>
<dbReference type="SUPFAM" id="SSF51412">
    <property type="entry name" value="Inosine monophosphate dehydrogenase (IMPDH)"/>
    <property type="match status" value="1"/>
</dbReference>
<evidence type="ECO:0000256" key="1">
    <source>
        <dbReference type="ARBA" id="ARBA00001917"/>
    </source>
</evidence>
<dbReference type="Pfam" id="PF03060">
    <property type="entry name" value="NMO"/>
    <property type="match status" value="1"/>
</dbReference>
<comment type="cofactor">
    <cofactor evidence="1">
        <name>FMN</name>
        <dbReference type="ChEBI" id="CHEBI:58210"/>
    </cofactor>
</comment>
<dbReference type="RefSeq" id="WP_083297829.1">
    <property type="nucleotide sequence ID" value="NZ_JANIKM010000008.1"/>
</dbReference>
<evidence type="ECO:0000256" key="4">
    <source>
        <dbReference type="ARBA" id="ARBA00022630"/>
    </source>
</evidence>
<dbReference type="InterPro" id="IPR013785">
    <property type="entry name" value="Aldolase_TIM"/>
</dbReference>
<organism evidence="10 11">
    <name type="scientific">Corynebacterium phoceense</name>
    <dbReference type="NCBI Taxonomy" id="1686286"/>
    <lineage>
        <taxon>Bacteria</taxon>
        <taxon>Bacillati</taxon>
        <taxon>Actinomycetota</taxon>
        <taxon>Actinomycetes</taxon>
        <taxon>Mycobacteriales</taxon>
        <taxon>Corynebacteriaceae</taxon>
        <taxon>Corynebacterium</taxon>
    </lineage>
</organism>
<evidence type="ECO:0000313" key="11">
    <source>
        <dbReference type="Proteomes" id="UP000318080"/>
    </source>
</evidence>
<dbReference type="Proteomes" id="UP000318080">
    <property type="component" value="Unassembled WGS sequence"/>
</dbReference>
<dbReference type="CDD" id="cd04730">
    <property type="entry name" value="NPD_like"/>
    <property type="match status" value="1"/>
</dbReference>
<evidence type="ECO:0000256" key="6">
    <source>
        <dbReference type="ARBA" id="ARBA00023002"/>
    </source>
</evidence>
<evidence type="ECO:0000256" key="3">
    <source>
        <dbReference type="ARBA" id="ARBA00022575"/>
    </source>
</evidence>
<keyword evidence="6" id="KW-0560">Oxidoreductase</keyword>
<comment type="catalytic activity">
    <reaction evidence="9">
        <text>3 propionate 3-nitronate + 3 O2 + H2O = 3 3-oxopropanoate + 2 nitrate + nitrite + H2O2 + 3 H(+)</text>
        <dbReference type="Rhea" id="RHEA:57332"/>
        <dbReference type="ChEBI" id="CHEBI:15377"/>
        <dbReference type="ChEBI" id="CHEBI:15378"/>
        <dbReference type="ChEBI" id="CHEBI:15379"/>
        <dbReference type="ChEBI" id="CHEBI:16240"/>
        <dbReference type="ChEBI" id="CHEBI:16301"/>
        <dbReference type="ChEBI" id="CHEBI:17632"/>
        <dbReference type="ChEBI" id="CHEBI:33190"/>
        <dbReference type="ChEBI" id="CHEBI:136067"/>
    </reaction>
</comment>
<gene>
    <name evidence="10" type="ORF">EJK80_09835</name>
</gene>
<keyword evidence="5" id="KW-0288">FMN</keyword>
<dbReference type="AlphaFoldDB" id="A0A540R5E9"/>
<dbReference type="EMBL" id="VHIR01000015">
    <property type="protein sequence ID" value="TQE42926.1"/>
    <property type="molecule type" value="Genomic_DNA"/>
</dbReference>
<dbReference type="GO" id="GO:0018580">
    <property type="term" value="F:nitronate monooxygenase activity"/>
    <property type="evidence" value="ECO:0007669"/>
    <property type="project" value="InterPro"/>
</dbReference>
<name>A0A540R5E9_9CORY</name>